<gene>
    <name evidence="6" type="ORF">HU137_11970</name>
</gene>
<comment type="subcellular location">
    <subcellularLocation>
        <location evidence="1">Cell outer membrane</location>
    </subcellularLocation>
</comment>
<feature type="signal peptide" evidence="4">
    <location>
        <begin position="1"/>
        <end position="18"/>
    </location>
</feature>
<feature type="chain" id="PRO_5032904017" evidence="4">
    <location>
        <begin position="19"/>
        <end position="708"/>
    </location>
</feature>
<dbReference type="SUPFAM" id="SSF49464">
    <property type="entry name" value="Carboxypeptidase regulatory domain-like"/>
    <property type="match status" value="1"/>
</dbReference>
<keyword evidence="3" id="KW-0998">Cell outer membrane</keyword>
<evidence type="ECO:0000256" key="3">
    <source>
        <dbReference type="ARBA" id="ARBA00023237"/>
    </source>
</evidence>
<dbReference type="EMBL" id="JACDZE010000004">
    <property type="protein sequence ID" value="MBA5630492.1"/>
    <property type="molecule type" value="Genomic_DNA"/>
</dbReference>
<evidence type="ECO:0000259" key="5">
    <source>
        <dbReference type="Pfam" id="PF00593"/>
    </source>
</evidence>
<dbReference type="Pfam" id="PF00593">
    <property type="entry name" value="TonB_dep_Rec_b-barrel"/>
    <property type="match status" value="1"/>
</dbReference>
<evidence type="ECO:0000313" key="6">
    <source>
        <dbReference type="EMBL" id="MBA5630492.1"/>
    </source>
</evidence>
<evidence type="ECO:0000256" key="2">
    <source>
        <dbReference type="ARBA" id="ARBA00023136"/>
    </source>
</evidence>
<proteinExistence type="predicted"/>
<protein>
    <submittedName>
        <fullName evidence="6">TonB-dependent receptor</fullName>
    </submittedName>
</protein>
<dbReference type="Gene3D" id="2.60.40.1120">
    <property type="entry name" value="Carboxypeptidase-like, regulatory domain"/>
    <property type="match status" value="1"/>
</dbReference>
<keyword evidence="6" id="KW-0675">Receptor</keyword>
<evidence type="ECO:0000313" key="7">
    <source>
        <dbReference type="Proteomes" id="UP000552241"/>
    </source>
</evidence>
<reference evidence="6 7" key="1">
    <citation type="submission" date="2020-07" db="EMBL/GenBank/DDBJ databases">
        <title>Moheibacter lacus sp. nov., a member of the family Flavobacteriaceae isolated from freshwater lake sediment.</title>
        <authorList>
            <person name="Liu Y."/>
        </authorList>
    </citation>
    <scope>NUCLEOTIDE SEQUENCE [LARGE SCALE GENOMIC DNA]</scope>
    <source>
        <strain evidence="6 7">BDHS18</strain>
    </source>
</reference>
<keyword evidence="4" id="KW-0732">Signal</keyword>
<accession>A0A838ZU51</accession>
<dbReference type="GO" id="GO:0009279">
    <property type="term" value="C:cell outer membrane"/>
    <property type="evidence" value="ECO:0007669"/>
    <property type="project" value="UniProtKB-SubCell"/>
</dbReference>
<evidence type="ECO:0000256" key="4">
    <source>
        <dbReference type="SAM" id="SignalP"/>
    </source>
</evidence>
<dbReference type="InterPro" id="IPR036942">
    <property type="entry name" value="Beta-barrel_TonB_sf"/>
</dbReference>
<keyword evidence="7" id="KW-1185">Reference proteome</keyword>
<dbReference type="InterPro" id="IPR000531">
    <property type="entry name" value="Beta-barrel_TonB"/>
</dbReference>
<organism evidence="6 7">
    <name type="scientific">Moheibacter lacus</name>
    <dbReference type="NCBI Taxonomy" id="2745851"/>
    <lineage>
        <taxon>Bacteria</taxon>
        <taxon>Pseudomonadati</taxon>
        <taxon>Bacteroidota</taxon>
        <taxon>Flavobacteriia</taxon>
        <taxon>Flavobacteriales</taxon>
        <taxon>Weeksellaceae</taxon>
        <taxon>Moheibacter</taxon>
    </lineage>
</organism>
<comment type="caution">
    <text evidence="6">The sequence shown here is derived from an EMBL/GenBank/DDBJ whole genome shotgun (WGS) entry which is preliminary data.</text>
</comment>
<evidence type="ECO:0000256" key="1">
    <source>
        <dbReference type="ARBA" id="ARBA00004442"/>
    </source>
</evidence>
<dbReference type="Pfam" id="PF13715">
    <property type="entry name" value="CarbopepD_reg_2"/>
    <property type="match status" value="1"/>
</dbReference>
<name>A0A838ZU51_9FLAO</name>
<dbReference type="Proteomes" id="UP000552241">
    <property type="component" value="Unassembled WGS sequence"/>
</dbReference>
<dbReference type="RefSeq" id="WP_182044085.1">
    <property type="nucleotide sequence ID" value="NZ_JACDZE010000004.1"/>
</dbReference>
<feature type="domain" description="TonB-dependent receptor-like beta-barrel" evidence="5">
    <location>
        <begin position="309"/>
        <end position="653"/>
    </location>
</feature>
<dbReference type="InterPro" id="IPR008969">
    <property type="entry name" value="CarboxyPept-like_regulatory"/>
</dbReference>
<dbReference type="AlphaFoldDB" id="A0A838ZU51"/>
<dbReference type="Gene3D" id="2.40.170.20">
    <property type="entry name" value="TonB-dependent receptor, beta-barrel domain"/>
    <property type="match status" value="1"/>
</dbReference>
<dbReference type="SUPFAM" id="SSF56935">
    <property type="entry name" value="Porins"/>
    <property type="match status" value="1"/>
</dbReference>
<keyword evidence="2" id="KW-0472">Membrane</keyword>
<sequence length="708" mass="80956">MKSFICSLILVFGILSFAQSTVSGTIRNSMGEPAKNVNITLVGTYDGASTDENGFFSFETEEVGEFELELEGAGFSSEIYPIILPLENPLELEIMEATELDEVVFSAGTMKAVGNTNETMMNSLDVVTTAGSDGDIIAAMQTLPGTNNVAEDGRLFIRGGEGEETSIFIDRLRVFQPYSQTAPNTPTRGRYSPFLFKGMNFSTGGYDASYGQALSGILTLETNDFPTENSYDLGFMSLGVSAAANRVWEKDALTASAAYYNLWPVFQILSTRDEWTHEPEGYSGEAVYRHQFKNGLYKSYVAMEYSKLGMRYEDINSPEKIDFKLNNTNLYWNNSYVHEFSKKLEGFIGFSLAKANTNVNQAADRFETEEIGINGKAEVEWKLNSKNHFRIGSEFVGRTDENKNVLQNQTSDLKEKLFGAYAEYTWYFARKWGLKSGVRSEYSDFVKEWNVSPRISLAYKLNRYHNLSAFYGEFFQSPMEELGYVEPSGFMKSRQYLVNYFYQKDKQTIRVELYQKDYEDLVRNDGQFNYIQNGEGFARGIDVFWRNNGSHIKNLQYWVSYSYIDTERLYKDFPVEAQPSFVANHNVSVVGKYWIQEWRSQVGLTYQFGSGRPYTNPNLEGFLQEKTRTFNTINLSWAYLLSQQKILYFSISNPVGIKNVNGYSYANSPNEQGVYDRLALRPSMDRFFFIGFFWTISENKMRNQLDNL</sequence>